<dbReference type="Proteomes" id="UP001139207">
    <property type="component" value="Unassembled WGS sequence"/>
</dbReference>
<dbReference type="AlphaFoldDB" id="A0A9X2AZF2"/>
<keyword evidence="5" id="KW-1185">Reference proteome</keyword>
<feature type="compositionally biased region" description="Basic and acidic residues" evidence="2">
    <location>
        <begin position="1"/>
        <end position="11"/>
    </location>
</feature>
<organism evidence="4 5">
    <name type="scientific">Corynebacterium kalidii</name>
    <dbReference type="NCBI Taxonomy" id="2931982"/>
    <lineage>
        <taxon>Bacteria</taxon>
        <taxon>Bacillati</taxon>
        <taxon>Actinomycetota</taxon>
        <taxon>Actinomycetes</taxon>
        <taxon>Mycobacteriales</taxon>
        <taxon>Corynebacteriaceae</taxon>
        <taxon>Corynebacterium</taxon>
    </lineage>
</organism>
<reference evidence="4" key="1">
    <citation type="submission" date="2022-04" db="EMBL/GenBank/DDBJ databases">
        <title>Corynebacterium kalidii LD5P10.</title>
        <authorList>
            <person name="Sun J.Q."/>
        </authorList>
    </citation>
    <scope>NUCLEOTIDE SEQUENCE</scope>
    <source>
        <strain evidence="4">LD5P10</strain>
    </source>
</reference>
<evidence type="ECO:0000313" key="5">
    <source>
        <dbReference type="Proteomes" id="UP001139207"/>
    </source>
</evidence>
<proteinExistence type="inferred from homology"/>
<feature type="domain" description="CsbD-like" evidence="3">
    <location>
        <begin position="5"/>
        <end position="57"/>
    </location>
</feature>
<gene>
    <name evidence="4" type="ORF">MUN33_07145</name>
</gene>
<evidence type="ECO:0000259" key="3">
    <source>
        <dbReference type="Pfam" id="PF05532"/>
    </source>
</evidence>
<feature type="compositionally biased region" description="Low complexity" evidence="2">
    <location>
        <begin position="12"/>
        <end position="25"/>
    </location>
</feature>
<feature type="compositionally biased region" description="Basic and acidic residues" evidence="2">
    <location>
        <begin position="44"/>
        <end position="69"/>
    </location>
</feature>
<dbReference type="SUPFAM" id="SSF69047">
    <property type="entry name" value="Hypothetical protein YjbJ"/>
    <property type="match status" value="1"/>
</dbReference>
<evidence type="ECO:0000256" key="2">
    <source>
        <dbReference type="SAM" id="MobiDB-lite"/>
    </source>
</evidence>
<evidence type="ECO:0000313" key="4">
    <source>
        <dbReference type="EMBL" id="MCJ7858492.1"/>
    </source>
</evidence>
<accession>A0A9X2AZF2</accession>
<dbReference type="Pfam" id="PF05532">
    <property type="entry name" value="CsbD"/>
    <property type="match status" value="1"/>
</dbReference>
<comment type="caution">
    <text evidence="4">The sequence shown here is derived from an EMBL/GenBank/DDBJ whole genome shotgun (WGS) entry which is preliminary data.</text>
</comment>
<dbReference type="Gene3D" id="1.10.1470.10">
    <property type="entry name" value="YjbJ"/>
    <property type="match status" value="1"/>
</dbReference>
<protein>
    <submittedName>
        <fullName evidence="4">CsbD family protein</fullName>
    </submittedName>
</protein>
<feature type="region of interest" description="Disordered" evidence="2">
    <location>
        <begin position="1"/>
        <end position="69"/>
    </location>
</feature>
<dbReference type="InterPro" id="IPR008462">
    <property type="entry name" value="CsbD"/>
</dbReference>
<dbReference type="RefSeq" id="WP_244804213.1">
    <property type="nucleotide sequence ID" value="NZ_JALIEA010000012.1"/>
</dbReference>
<evidence type="ECO:0000256" key="1">
    <source>
        <dbReference type="ARBA" id="ARBA00009129"/>
    </source>
</evidence>
<dbReference type="InterPro" id="IPR036629">
    <property type="entry name" value="YjbJ_sf"/>
</dbReference>
<comment type="similarity">
    <text evidence="1">Belongs to the UPF0337 (CsbD) family.</text>
</comment>
<sequence length="69" mass="7277">MSGFDDIKNKAENAAGQAKEAAGDATGNDDLKNEGKADQVTSDVKQKFEDAKDAASDKANEVIGKFKDN</sequence>
<dbReference type="EMBL" id="JALIEA010000012">
    <property type="protein sequence ID" value="MCJ7858492.1"/>
    <property type="molecule type" value="Genomic_DNA"/>
</dbReference>
<name>A0A9X2AZF2_9CORY</name>